<feature type="region of interest" description="Disordered" evidence="2">
    <location>
        <begin position="1"/>
        <end position="20"/>
    </location>
</feature>
<proteinExistence type="predicted"/>
<feature type="coiled-coil region" evidence="1">
    <location>
        <begin position="158"/>
        <end position="185"/>
    </location>
</feature>
<gene>
    <name evidence="3" type="ORF">X943_000731</name>
</gene>
<feature type="region of interest" description="Disordered" evidence="2">
    <location>
        <begin position="482"/>
        <end position="514"/>
    </location>
</feature>
<reference evidence="3" key="1">
    <citation type="journal article" date="2014" name="Nucleic Acids Res.">
        <title>The evolutionary dynamics of variant antigen genes in Babesia reveal a history of genomic innovation underlying host-parasite interaction.</title>
        <authorList>
            <person name="Jackson A.P."/>
            <person name="Otto T.D."/>
            <person name="Darby A."/>
            <person name="Ramaprasad A."/>
            <person name="Xia D."/>
            <person name="Echaide I.E."/>
            <person name="Farber M."/>
            <person name="Gahlot S."/>
            <person name="Gamble J."/>
            <person name="Gupta D."/>
            <person name="Gupta Y."/>
            <person name="Jackson L."/>
            <person name="Malandrin L."/>
            <person name="Malas T.B."/>
            <person name="Moussa E."/>
            <person name="Nair M."/>
            <person name="Reid A.J."/>
            <person name="Sanders M."/>
            <person name="Sharma J."/>
            <person name="Tracey A."/>
            <person name="Quail M.A."/>
            <person name="Weir W."/>
            <person name="Wastling J.M."/>
            <person name="Hall N."/>
            <person name="Willadsen P."/>
            <person name="Lingelbach K."/>
            <person name="Shiels B."/>
            <person name="Tait A."/>
            <person name="Berriman M."/>
            <person name="Allred D.R."/>
            <person name="Pain A."/>
        </authorList>
    </citation>
    <scope>NUCLEOTIDE SEQUENCE</scope>
    <source>
        <strain evidence="3">1802A</strain>
    </source>
</reference>
<evidence type="ECO:0000256" key="2">
    <source>
        <dbReference type="SAM" id="MobiDB-lite"/>
    </source>
</evidence>
<feature type="region of interest" description="Disordered" evidence="2">
    <location>
        <begin position="370"/>
        <end position="403"/>
    </location>
</feature>
<organism evidence="3 4">
    <name type="scientific">Babesia divergens</name>
    <dbReference type="NCBI Taxonomy" id="32595"/>
    <lineage>
        <taxon>Eukaryota</taxon>
        <taxon>Sar</taxon>
        <taxon>Alveolata</taxon>
        <taxon>Apicomplexa</taxon>
        <taxon>Aconoidasida</taxon>
        <taxon>Piroplasmida</taxon>
        <taxon>Babesiidae</taxon>
        <taxon>Babesia</taxon>
    </lineage>
</organism>
<feature type="compositionally biased region" description="Basic and acidic residues" evidence="2">
    <location>
        <begin position="629"/>
        <end position="652"/>
    </location>
</feature>
<evidence type="ECO:0000313" key="4">
    <source>
        <dbReference type="Proteomes" id="UP001195914"/>
    </source>
</evidence>
<accession>A0AAD9G6N5</accession>
<sequence length="680" mass="76509">MFQPAEPNPRHSLHRTEGKALLREEVPLYLRPQEHSDNRQQDVNRYSHRMGATRPLPRVDIMEHYPQQPIHRALQNSERRTRSGCRNEFDAPRSVKLSPSQIRREMKSHPVNNYEQAFEANPNMIMARTRPNQIYERQRLTRADLNRLEADNSDVDDLMLLNDETKELRRQLSFAKREYREMKTSNLESQLNPNGMHNCAAAMTGQRRREKSPKPSLPRHSQEPWKEAVGDLCSGVGCMVLTMCKVVSFTGKTALSACTQFSAATDTACKASDPGIRHRTSYGRHYEDGQRQIRPHIGFNTHRQSHERYNQTVVNRDRGMRHSKYEEHRVGHHEPKMWNDINTRGSKYTKDLSPKITRARSHLAIDSEIDSVSSDGSSYGYNDRSGSTGTRSSPTPSDSESSFEIRECHDSYDIGLGYYSRPDIPHLSQRYPGVSNDRFAASQSKPPMCYDRNDNSYPIGVAYGGHKGNSRQSKVVHIDMGELDASPPDVPRVSQAPELQPRTTGPAPKSYGHADLSVSESRTYALMSRCANSSTLPLTNVVAPITPVNAGMQPPISQAAHQILVDVTGRTIGHSMIAADKNVADRIIKHQPARNGDDAAALPETATAHSNSSEAHLDKNDSICDINGDDCREDRVVPTDEEQTTSKEESKQKAKRKSFSFGTMWKPAKQETPKLNVPLT</sequence>
<feature type="region of interest" description="Disordered" evidence="2">
    <location>
        <begin position="628"/>
        <end position="680"/>
    </location>
</feature>
<dbReference type="AlphaFoldDB" id="A0AAD9G6N5"/>
<evidence type="ECO:0000256" key="1">
    <source>
        <dbReference type="SAM" id="Coils"/>
    </source>
</evidence>
<evidence type="ECO:0000313" key="3">
    <source>
        <dbReference type="EMBL" id="KAK1932774.1"/>
    </source>
</evidence>
<reference evidence="3" key="2">
    <citation type="submission" date="2021-05" db="EMBL/GenBank/DDBJ databases">
        <authorList>
            <person name="Pain A."/>
        </authorList>
    </citation>
    <scope>NUCLEOTIDE SEQUENCE</scope>
    <source>
        <strain evidence="3">1802A</strain>
    </source>
</reference>
<feature type="compositionally biased region" description="Low complexity" evidence="2">
    <location>
        <begin position="370"/>
        <end position="402"/>
    </location>
</feature>
<dbReference type="Proteomes" id="UP001195914">
    <property type="component" value="Unassembled WGS sequence"/>
</dbReference>
<keyword evidence="1" id="KW-0175">Coiled coil</keyword>
<feature type="region of interest" description="Disordered" evidence="2">
    <location>
        <begin position="76"/>
        <end position="95"/>
    </location>
</feature>
<protein>
    <submittedName>
        <fullName evidence="3">Uncharacterized protein</fullName>
    </submittedName>
</protein>
<feature type="compositionally biased region" description="Basic and acidic residues" evidence="2">
    <location>
        <begin position="77"/>
        <end position="93"/>
    </location>
</feature>
<comment type="caution">
    <text evidence="3">The sequence shown here is derived from an EMBL/GenBank/DDBJ whole genome shotgun (WGS) entry which is preliminary data.</text>
</comment>
<dbReference type="EMBL" id="JAHBMH010000073">
    <property type="protein sequence ID" value="KAK1932774.1"/>
    <property type="molecule type" value="Genomic_DNA"/>
</dbReference>
<feature type="region of interest" description="Disordered" evidence="2">
    <location>
        <begin position="203"/>
        <end position="225"/>
    </location>
</feature>
<name>A0AAD9G6N5_BABDI</name>
<keyword evidence="4" id="KW-1185">Reference proteome</keyword>